<proteinExistence type="predicted"/>
<accession>A0A9D4LBP2</accession>
<dbReference type="EMBL" id="JAIWYP010000003">
    <property type="protein sequence ID" value="KAH3855620.1"/>
    <property type="molecule type" value="Genomic_DNA"/>
</dbReference>
<evidence type="ECO:0000313" key="2">
    <source>
        <dbReference type="Proteomes" id="UP000828390"/>
    </source>
</evidence>
<dbReference type="Proteomes" id="UP000828390">
    <property type="component" value="Unassembled WGS sequence"/>
</dbReference>
<dbReference type="AlphaFoldDB" id="A0A9D4LBP2"/>
<name>A0A9D4LBP2_DREPO</name>
<gene>
    <name evidence="1" type="ORF">DPMN_098190</name>
</gene>
<organism evidence="1 2">
    <name type="scientific">Dreissena polymorpha</name>
    <name type="common">Zebra mussel</name>
    <name type="synonym">Mytilus polymorpha</name>
    <dbReference type="NCBI Taxonomy" id="45954"/>
    <lineage>
        <taxon>Eukaryota</taxon>
        <taxon>Metazoa</taxon>
        <taxon>Spiralia</taxon>
        <taxon>Lophotrochozoa</taxon>
        <taxon>Mollusca</taxon>
        <taxon>Bivalvia</taxon>
        <taxon>Autobranchia</taxon>
        <taxon>Heteroconchia</taxon>
        <taxon>Euheterodonta</taxon>
        <taxon>Imparidentia</taxon>
        <taxon>Neoheterodontei</taxon>
        <taxon>Myida</taxon>
        <taxon>Dreissenoidea</taxon>
        <taxon>Dreissenidae</taxon>
        <taxon>Dreissena</taxon>
    </lineage>
</organism>
<reference evidence="1" key="2">
    <citation type="submission" date="2020-11" db="EMBL/GenBank/DDBJ databases">
        <authorList>
            <person name="McCartney M.A."/>
            <person name="Auch B."/>
            <person name="Kono T."/>
            <person name="Mallez S."/>
            <person name="Becker A."/>
            <person name="Gohl D.M."/>
            <person name="Silverstein K.A.T."/>
            <person name="Koren S."/>
            <person name="Bechman K.B."/>
            <person name="Herman A."/>
            <person name="Abrahante J.E."/>
            <person name="Garbe J."/>
        </authorList>
    </citation>
    <scope>NUCLEOTIDE SEQUENCE</scope>
    <source>
        <strain evidence="1">Duluth1</strain>
        <tissue evidence="1">Whole animal</tissue>
    </source>
</reference>
<reference evidence="1" key="1">
    <citation type="journal article" date="2019" name="bioRxiv">
        <title>The Genome of the Zebra Mussel, Dreissena polymorpha: A Resource for Invasive Species Research.</title>
        <authorList>
            <person name="McCartney M.A."/>
            <person name="Auch B."/>
            <person name="Kono T."/>
            <person name="Mallez S."/>
            <person name="Zhang Y."/>
            <person name="Obille A."/>
            <person name="Becker A."/>
            <person name="Abrahante J.E."/>
            <person name="Garbe J."/>
            <person name="Badalamenti J.P."/>
            <person name="Herman A."/>
            <person name="Mangelson H."/>
            <person name="Liachko I."/>
            <person name="Sullivan S."/>
            <person name="Sone E.D."/>
            <person name="Koren S."/>
            <person name="Silverstein K.A.T."/>
            <person name="Beckman K.B."/>
            <person name="Gohl D.M."/>
        </authorList>
    </citation>
    <scope>NUCLEOTIDE SEQUENCE</scope>
    <source>
        <strain evidence="1">Duluth1</strain>
        <tissue evidence="1">Whole animal</tissue>
    </source>
</reference>
<keyword evidence="2" id="KW-1185">Reference proteome</keyword>
<evidence type="ECO:0000313" key="1">
    <source>
        <dbReference type="EMBL" id="KAH3855620.1"/>
    </source>
</evidence>
<comment type="caution">
    <text evidence="1">The sequence shown here is derived from an EMBL/GenBank/DDBJ whole genome shotgun (WGS) entry which is preliminary data.</text>
</comment>
<protein>
    <submittedName>
        <fullName evidence="1">Uncharacterized protein</fullName>
    </submittedName>
</protein>
<sequence>MREKSKPFLIEATQREIDAADTSLAHLFFKGNEESLARTSNGLNSAEEELQSPDWAKESIFIFMSTSSRKTLALKG</sequence>